<evidence type="ECO:0000313" key="9">
    <source>
        <dbReference type="Proteomes" id="UP000261560"/>
    </source>
</evidence>
<dbReference type="InterPro" id="IPR013783">
    <property type="entry name" value="Ig-like_fold"/>
</dbReference>
<dbReference type="AlphaFoldDB" id="A0A3B3BIB2"/>
<keyword evidence="5" id="KW-0391">Immunity</keyword>
<feature type="region of interest" description="Disordered" evidence="6">
    <location>
        <begin position="1"/>
        <end position="28"/>
    </location>
</feature>
<reference evidence="8" key="2">
    <citation type="submission" date="2025-09" db="UniProtKB">
        <authorList>
            <consortium name="Ensembl"/>
        </authorList>
    </citation>
    <scope>IDENTIFICATION</scope>
</reference>
<dbReference type="PaxDb" id="30732-ENSOMEP00000005220"/>
<dbReference type="SMART" id="SM00406">
    <property type="entry name" value="IGv"/>
    <property type="match status" value="1"/>
</dbReference>
<dbReference type="Pfam" id="PF07686">
    <property type="entry name" value="V-set"/>
    <property type="match status" value="1"/>
</dbReference>
<dbReference type="OMA" id="CCHCITG"/>
<dbReference type="Proteomes" id="UP000261560">
    <property type="component" value="Unplaced"/>
</dbReference>
<evidence type="ECO:0000256" key="6">
    <source>
        <dbReference type="SAM" id="MobiDB-lite"/>
    </source>
</evidence>
<dbReference type="PANTHER" id="PTHR19367">
    <property type="entry name" value="T-CELL RECEPTOR ALPHA CHAIN V REGION"/>
    <property type="match status" value="1"/>
</dbReference>
<evidence type="ECO:0000256" key="2">
    <source>
        <dbReference type="ARBA" id="ARBA00023130"/>
    </source>
</evidence>
<dbReference type="InterPro" id="IPR003599">
    <property type="entry name" value="Ig_sub"/>
</dbReference>
<keyword evidence="1" id="KW-0732">Signal</keyword>
<dbReference type="Ensembl" id="ENSOMET00000007848.1">
    <property type="protein sequence ID" value="ENSOMEP00000005220.1"/>
    <property type="gene ID" value="ENSOMEG00000006200.1"/>
</dbReference>
<dbReference type="PROSITE" id="PS50835">
    <property type="entry name" value="IG_LIKE"/>
    <property type="match status" value="1"/>
</dbReference>
<dbReference type="SMART" id="SM00409">
    <property type="entry name" value="IG"/>
    <property type="match status" value="1"/>
</dbReference>
<dbReference type="GO" id="GO:0042101">
    <property type="term" value="C:T cell receptor complex"/>
    <property type="evidence" value="ECO:0007669"/>
    <property type="project" value="UniProtKB-KW"/>
</dbReference>
<protein>
    <recommendedName>
        <fullName evidence="7">Ig-like domain-containing protein</fullName>
    </recommendedName>
</protein>
<dbReference type="PANTHER" id="PTHR19367:SF18">
    <property type="entry name" value="T CELL RECEPTOR ALPHA VARIABLE 16"/>
    <property type="match status" value="1"/>
</dbReference>
<feature type="compositionally biased region" description="Polar residues" evidence="6">
    <location>
        <begin position="18"/>
        <end position="28"/>
    </location>
</feature>
<dbReference type="SMART" id="SM00408">
    <property type="entry name" value="IGc2"/>
    <property type="match status" value="1"/>
</dbReference>
<dbReference type="InterPro" id="IPR013106">
    <property type="entry name" value="Ig_V-set"/>
</dbReference>
<keyword evidence="3" id="KW-0675">Receptor</keyword>
<accession>A0A3B3BIB2</accession>
<name>A0A3B3BIB2_ORYME</name>
<feature type="domain" description="Ig-like" evidence="7">
    <location>
        <begin position="9"/>
        <end position="110"/>
    </location>
</feature>
<keyword evidence="2" id="KW-1064">Adaptive immunity</keyword>
<dbReference type="InterPro" id="IPR003598">
    <property type="entry name" value="Ig_sub2"/>
</dbReference>
<keyword evidence="9" id="KW-1185">Reference proteome</keyword>
<proteinExistence type="predicted"/>
<dbReference type="InterPro" id="IPR051287">
    <property type="entry name" value="TCR_variable_region"/>
</dbReference>
<evidence type="ECO:0000259" key="7">
    <source>
        <dbReference type="PROSITE" id="PS50835"/>
    </source>
</evidence>
<evidence type="ECO:0000256" key="5">
    <source>
        <dbReference type="ARBA" id="ARBA00043266"/>
    </source>
</evidence>
<evidence type="ECO:0000313" key="8">
    <source>
        <dbReference type="Ensembl" id="ENSOMEP00000005220.1"/>
    </source>
</evidence>
<dbReference type="InterPro" id="IPR007110">
    <property type="entry name" value="Ig-like_dom"/>
</dbReference>
<reference evidence="8" key="1">
    <citation type="submission" date="2025-08" db="UniProtKB">
        <authorList>
            <consortium name="Ensembl"/>
        </authorList>
    </citation>
    <scope>IDENTIFICATION</scope>
</reference>
<dbReference type="Gene3D" id="2.60.40.10">
    <property type="entry name" value="Immunoglobulins"/>
    <property type="match status" value="1"/>
</dbReference>
<evidence type="ECO:0000256" key="4">
    <source>
        <dbReference type="ARBA" id="ARBA00023319"/>
    </source>
</evidence>
<dbReference type="GO" id="GO:0002250">
    <property type="term" value="P:adaptive immune response"/>
    <property type="evidence" value="ECO:0007669"/>
    <property type="project" value="UniProtKB-KW"/>
</dbReference>
<keyword evidence="5" id="KW-1279">T cell receptor</keyword>
<dbReference type="InterPro" id="IPR036179">
    <property type="entry name" value="Ig-like_dom_sf"/>
</dbReference>
<dbReference type="GeneTree" id="ENSGT00990000205062"/>
<evidence type="ECO:0000256" key="3">
    <source>
        <dbReference type="ARBA" id="ARBA00023170"/>
    </source>
</evidence>
<dbReference type="STRING" id="30732.ENSOMEP00000005220"/>
<sequence length="132" mass="15046">MASFSPLFPGLTAGDTISPDQDQLTGTEGKSLTMKCNFQTSYDNPWLHWYKHDSDLQAPQFILWKRKYSVKHDKDNQEFHLQISSAAVTDSAVYYCALRPTVTGNHKRLTCRQHNTAQHPLEGLTHFESTDC</sequence>
<dbReference type="SUPFAM" id="SSF48726">
    <property type="entry name" value="Immunoglobulin"/>
    <property type="match status" value="1"/>
</dbReference>
<organism evidence="8 9">
    <name type="scientific">Oryzias melastigma</name>
    <name type="common">Marine medaka</name>
    <dbReference type="NCBI Taxonomy" id="30732"/>
    <lineage>
        <taxon>Eukaryota</taxon>
        <taxon>Metazoa</taxon>
        <taxon>Chordata</taxon>
        <taxon>Craniata</taxon>
        <taxon>Vertebrata</taxon>
        <taxon>Euteleostomi</taxon>
        <taxon>Actinopterygii</taxon>
        <taxon>Neopterygii</taxon>
        <taxon>Teleostei</taxon>
        <taxon>Neoteleostei</taxon>
        <taxon>Acanthomorphata</taxon>
        <taxon>Ovalentaria</taxon>
        <taxon>Atherinomorphae</taxon>
        <taxon>Beloniformes</taxon>
        <taxon>Adrianichthyidae</taxon>
        <taxon>Oryziinae</taxon>
        <taxon>Oryzias</taxon>
    </lineage>
</organism>
<keyword evidence="4" id="KW-0393">Immunoglobulin domain</keyword>
<evidence type="ECO:0000256" key="1">
    <source>
        <dbReference type="ARBA" id="ARBA00022729"/>
    </source>
</evidence>